<evidence type="ECO:0000256" key="1">
    <source>
        <dbReference type="ARBA" id="ARBA00004651"/>
    </source>
</evidence>
<name>A0A8J6MYJ0_9DELT</name>
<evidence type="ECO:0000256" key="6">
    <source>
        <dbReference type="SAM" id="Phobius"/>
    </source>
</evidence>
<dbReference type="InterPro" id="IPR003339">
    <property type="entry name" value="ABC/ECF_trnsptr_transmembrane"/>
</dbReference>
<gene>
    <name evidence="7" type="primary">cbiQ</name>
    <name evidence="7" type="ORF">H8E19_06500</name>
</gene>
<dbReference type="GO" id="GO:0043190">
    <property type="term" value="C:ATP-binding cassette (ABC) transporter complex"/>
    <property type="evidence" value="ECO:0007669"/>
    <property type="project" value="InterPro"/>
</dbReference>
<evidence type="ECO:0000313" key="7">
    <source>
        <dbReference type="EMBL" id="MBC8177040.1"/>
    </source>
</evidence>
<dbReference type="PANTHER" id="PTHR34857:SF2">
    <property type="entry name" value="SLL0384 PROTEIN"/>
    <property type="match status" value="1"/>
</dbReference>
<dbReference type="AlphaFoldDB" id="A0A8J6MYJ0"/>
<evidence type="ECO:0000256" key="2">
    <source>
        <dbReference type="ARBA" id="ARBA00022475"/>
    </source>
</evidence>
<proteinExistence type="predicted"/>
<dbReference type="InterPro" id="IPR051611">
    <property type="entry name" value="ECF_transporter_component"/>
</dbReference>
<feature type="transmembrane region" description="Helical" evidence="6">
    <location>
        <begin position="114"/>
        <end position="135"/>
    </location>
</feature>
<evidence type="ECO:0000256" key="5">
    <source>
        <dbReference type="ARBA" id="ARBA00023136"/>
    </source>
</evidence>
<dbReference type="InterPro" id="IPR012809">
    <property type="entry name" value="ECF_CbiQ"/>
</dbReference>
<comment type="subcellular location">
    <subcellularLocation>
        <location evidence="1">Cell membrane</location>
        <topology evidence="1">Multi-pass membrane protein</topology>
    </subcellularLocation>
</comment>
<sequence length="252" mass="28536">MLQEQFSTGNSQIHRLDPRFKVVVATVYAFVVALSNRFPALIAALIFSFALVGLCRLDFLEVAKRIALVNGFIIFLWLVVPLTFAGQPLFYLGPFGVSSEGVLVSARITLKSNAILLAFIALIASSTVATLGSALSRLRIPEKIIYLLLLNYRYIFVMEEEYRRLLRSASIRGFRPTSNLHTYKTYAYLIGMLFVRASDRAERVYKAMLCRGFAGRFYSLHEFSFSRLDLIWLVVMTIAIIGLEILEWVKIA</sequence>
<keyword evidence="3 6" id="KW-0812">Transmembrane</keyword>
<comment type="caution">
    <text evidence="7">The sequence shown here is derived from an EMBL/GenBank/DDBJ whole genome shotgun (WGS) entry which is preliminary data.</text>
</comment>
<organism evidence="7 8">
    <name type="scientific">Candidatus Desulfacyla euxinica</name>
    <dbReference type="NCBI Taxonomy" id="2841693"/>
    <lineage>
        <taxon>Bacteria</taxon>
        <taxon>Deltaproteobacteria</taxon>
        <taxon>Candidatus Desulfacyla</taxon>
    </lineage>
</organism>
<dbReference type="EMBL" id="JACNJD010000183">
    <property type="protein sequence ID" value="MBC8177040.1"/>
    <property type="molecule type" value="Genomic_DNA"/>
</dbReference>
<reference evidence="7 8" key="1">
    <citation type="submission" date="2020-08" db="EMBL/GenBank/DDBJ databases">
        <title>Bridging the membrane lipid divide: bacteria of the FCB group superphylum have the potential to synthesize archaeal ether lipids.</title>
        <authorList>
            <person name="Villanueva L."/>
            <person name="Von Meijenfeldt F.A.B."/>
            <person name="Westbye A.B."/>
            <person name="Yadav S."/>
            <person name="Hopmans E.C."/>
            <person name="Dutilh B.E."/>
            <person name="Sinninghe Damste J.S."/>
        </authorList>
    </citation>
    <scope>NUCLEOTIDE SEQUENCE [LARGE SCALE GENOMIC DNA]</scope>
    <source>
        <strain evidence="7">NIOZ-UU27</strain>
    </source>
</reference>
<dbReference type="PANTHER" id="PTHR34857">
    <property type="entry name" value="SLL0384 PROTEIN"/>
    <property type="match status" value="1"/>
</dbReference>
<dbReference type="NCBIfam" id="TIGR02454">
    <property type="entry name" value="ECF_T_CbiQ"/>
    <property type="match status" value="1"/>
</dbReference>
<keyword evidence="2" id="KW-1003">Cell membrane</keyword>
<protein>
    <submittedName>
        <fullName evidence="7">Cobalt ECF transporter T component CbiQ</fullName>
    </submittedName>
</protein>
<keyword evidence="4 6" id="KW-1133">Transmembrane helix</keyword>
<evidence type="ECO:0000313" key="8">
    <source>
        <dbReference type="Proteomes" id="UP000650524"/>
    </source>
</evidence>
<accession>A0A8J6MYJ0</accession>
<feature type="transmembrane region" description="Helical" evidence="6">
    <location>
        <begin position="41"/>
        <end position="60"/>
    </location>
</feature>
<dbReference type="Proteomes" id="UP000650524">
    <property type="component" value="Unassembled WGS sequence"/>
</dbReference>
<feature type="transmembrane region" description="Helical" evidence="6">
    <location>
        <begin position="72"/>
        <end position="94"/>
    </location>
</feature>
<evidence type="ECO:0000256" key="3">
    <source>
        <dbReference type="ARBA" id="ARBA00022692"/>
    </source>
</evidence>
<dbReference type="GO" id="GO:0006824">
    <property type="term" value="P:cobalt ion transport"/>
    <property type="evidence" value="ECO:0007669"/>
    <property type="project" value="InterPro"/>
</dbReference>
<feature type="transmembrane region" description="Helical" evidence="6">
    <location>
        <begin position="230"/>
        <end position="249"/>
    </location>
</feature>
<dbReference type="Pfam" id="PF02361">
    <property type="entry name" value="CbiQ"/>
    <property type="match status" value="1"/>
</dbReference>
<dbReference type="CDD" id="cd16914">
    <property type="entry name" value="EcfT"/>
    <property type="match status" value="1"/>
</dbReference>
<evidence type="ECO:0000256" key="4">
    <source>
        <dbReference type="ARBA" id="ARBA00022989"/>
    </source>
</evidence>
<keyword evidence="5 6" id="KW-0472">Membrane</keyword>